<dbReference type="GO" id="GO:0008962">
    <property type="term" value="F:phosphatidylglycerophosphatase activity"/>
    <property type="evidence" value="ECO:0007669"/>
    <property type="project" value="UniProtKB-EC"/>
</dbReference>
<dbReference type="PIRSF" id="PIRSF006162">
    <property type="entry name" value="PgpA"/>
    <property type="match status" value="1"/>
</dbReference>
<dbReference type="Proteomes" id="UP000077628">
    <property type="component" value="Unassembled WGS sequence"/>
</dbReference>
<feature type="transmembrane region" description="Helical" evidence="2">
    <location>
        <begin position="90"/>
        <end position="110"/>
    </location>
</feature>
<comment type="catalytic activity">
    <reaction evidence="1">
        <text>a 1,2-diacyl-sn-glycero-3-phospho-(1'-sn-glycero-3'-phosphate) + H2O = a 1,2-diacyl-sn-glycero-3-phospho-(1'-sn-glycerol) + phosphate</text>
        <dbReference type="Rhea" id="RHEA:33751"/>
        <dbReference type="ChEBI" id="CHEBI:15377"/>
        <dbReference type="ChEBI" id="CHEBI:43474"/>
        <dbReference type="ChEBI" id="CHEBI:60110"/>
        <dbReference type="ChEBI" id="CHEBI:64716"/>
        <dbReference type="EC" id="3.1.3.27"/>
    </reaction>
</comment>
<dbReference type="EC" id="3.1.3.27" evidence="1"/>
<dbReference type="STRING" id="702114.A1355_06530"/>
<dbReference type="Pfam" id="PF04608">
    <property type="entry name" value="PgpA"/>
    <property type="match status" value="1"/>
</dbReference>
<sequence>MSIFFRASYGKAGLSAGDILRDVRLWLAFGFGAGLIKHAPGTFGTLAALPVYAALLQTGFWGYWLATAVVIAVGIHLCDYAAARLQVHDFGGIVWDEIAGLLLTMAWVPFSWRNLALGFALFRFFDIVKPWPIGWLDRRIHGGLGIMLDDVVAGLFAALVLVLCAPWMSQY</sequence>
<reference evidence="5" key="1">
    <citation type="submission" date="2016-03" db="EMBL/GenBank/DDBJ databases">
        <authorList>
            <person name="Heylen K."/>
            <person name="De Vos P."/>
            <person name="Vekeman B."/>
        </authorList>
    </citation>
    <scope>NUCLEOTIDE SEQUENCE [LARGE SCALE GENOMIC DNA]</scope>
    <source>
        <strain evidence="5">R-45383</strain>
    </source>
</reference>
<dbReference type="GO" id="GO:0009395">
    <property type="term" value="P:phospholipid catabolic process"/>
    <property type="evidence" value="ECO:0007669"/>
    <property type="project" value="UniProtKB-KW"/>
</dbReference>
<name>A0A177NIM3_9GAMM</name>
<organism evidence="4 5">
    <name type="scientific">Methylomonas koyamae</name>
    <dbReference type="NCBI Taxonomy" id="702114"/>
    <lineage>
        <taxon>Bacteria</taxon>
        <taxon>Pseudomonadati</taxon>
        <taxon>Pseudomonadota</taxon>
        <taxon>Gammaproteobacteria</taxon>
        <taxon>Methylococcales</taxon>
        <taxon>Methylococcaceae</taxon>
        <taxon>Methylomonas</taxon>
    </lineage>
</organism>
<keyword evidence="1" id="KW-0460">Magnesium</keyword>
<dbReference type="CDD" id="cd06971">
    <property type="entry name" value="PgpA"/>
    <property type="match status" value="1"/>
</dbReference>
<comment type="function">
    <text evidence="1">Lipid phosphatase which dephosphorylates phosphatidylglycerophosphate (PGP) to phosphatidylglycerol (PG).</text>
</comment>
<dbReference type="InterPro" id="IPR026037">
    <property type="entry name" value="PgpA"/>
</dbReference>
<dbReference type="OrthoDB" id="9804091at2"/>
<accession>A0A177NIM3</accession>
<keyword evidence="1" id="KW-0442">Lipid degradation</keyword>
<feature type="domain" description="YutG/PgpA" evidence="3">
    <location>
        <begin position="26"/>
        <end position="163"/>
    </location>
</feature>
<keyword evidence="1 2" id="KW-0472">Membrane</keyword>
<dbReference type="AlphaFoldDB" id="A0A177NIM3"/>
<dbReference type="GO" id="GO:0046872">
    <property type="term" value="F:metal ion binding"/>
    <property type="evidence" value="ECO:0007669"/>
    <property type="project" value="UniProtKB-KW"/>
</dbReference>
<feature type="transmembrane region" description="Helical" evidence="2">
    <location>
        <begin position="61"/>
        <end position="78"/>
    </location>
</feature>
<keyword evidence="1" id="KW-1003">Cell membrane</keyword>
<comment type="caution">
    <text evidence="4">The sequence shown here is derived from an EMBL/GenBank/DDBJ whole genome shotgun (WGS) entry which is preliminary data.</text>
</comment>
<feature type="transmembrane region" description="Helical" evidence="2">
    <location>
        <begin position="25"/>
        <end position="55"/>
    </location>
</feature>
<comment type="pathway">
    <text evidence="1">Phospholipid metabolism; phosphatidylglycerol biosynthesis; phosphatidylglycerol from CDP-diacylglycerol: step 2/2.</text>
</comment>
<comment type="cofactor">
    <cofactor evidence="1">
        <name>Mg(2+)</name>
        <dbReference type="ChEBI" id="CHEBI:18420"/>
    </cofactor>
</comment>
<dbReference type="GO" id="GO:0005886">
    <property type="term" value="C:plasma membrane"/>
    <property type="evidence" value="ECO:0007669"/>
    <property type="project" value="UniProtKB-SubCell"/>
</dbReference>
<dbReference type="GO" id="GO:0006655">
    <property type="term" value="P:phosphatidylglycerol biosynthetic process"/>
    <property type="evidence" value="ECO:0007669"/>
    <property type="project" value="UniProtKB-UniPathway"/>
</dbReference>
<keyword evidence="1" id="KW-0378">Hydrolase</keyword>
<feature type="transmembrane region" description="Helical" evidence="2">
    <location>
        <begin position="148"/>
        <end position="168"/>
    </location>
</feature>
<evidence type="ECO:0000313" key="5">
    <source>
        <dbReference type="Proteomes" id="UP000077628"/>
    </source>
</evidence>
<keyword evidence="1" id="KW-0595">Phospholipid degradation</keyword>
<evidence type="ECO:0000256" key="2">
    <source>
        <dbReference type="SAM" id="Phobius"/>
    </source>
</evidence>
<dbReference type="UniPathway" id="UPA00084">
    <property type="reaction ID" value="UER00504"/>
</dbReference>
<gene>
    <name evidence="4" type="ORF">A1355_06530</name>
</gene>
<evidence type="ECO:0000259" key="3">
    <source>
        <dbReference type="Pfam" id="PF04608"/>
    </source>
</evidence>
<dbReference type="EMBL" id="LUUK01000173">
    <property type="protein sequence ID" value="OAI17976.1"/>
    <property type="molecule type" value="Genomic_DNA"/>
</dbReference>
<proteinExistence type="predicted"/>
<keyword evidence="1" id="KW-0443">Lipid metabolism</keyword>
<dbReference type="InterPro" id="IPR007686">
    <property type="entry name" value="YutG/PgpA"/>
</dbReference>
<comment type="subcellular location">
    <subcellularLocation>
        <location evidence="1">Cell inner membrane</location>
        <topology evidence="1">Multi-pass membrane protein</topology>
    </subcellularLocation>
</comment>
<dbReference type="SUPFAM" id="SSF101307">
    <property type="entry name" value="YutG-like"/>
    <property type="match status" value="1"/>
</dbReference>
<keyword evidence="1" id="KW-0479">Metal-binding</keyword>
<keyword evidence="1 2" id="KW-0812">Transmembrane</keyword>
<keyword evidence="1" id="KW-1208">Phospholipid metabolism</keyword>
<dbReference type="RefSeq" id="WP_064028961.1">
    <property type="nucleotide sequence ID" value="NZ_LUUK01000173.1"/>
</dbReference>
<dbReference type="InterPro" id="IPR036681">
    <property type="entry name" value="PgpA-like_sf"/>
</dbReference>
<protein>
    <recommendedName>
        <fullName evidence="1">Phosphatidylglycerophosphatase A</fullName>
        <ecNumber evidence="1">3.1.3.27</ecNumber>
    </recommendedName>
    <alternativeName>
        <fullName evidence="1">Phosphatidylglycerolphosphate phosphatase A</fullName>
    </alternativeName>
</protein>
<keyword evidence="5" id="KW-1185">Reference proteome</keyword>
<evidence type="ECO:0000256" key="1">
    <source>
        <dbReference type="PIRNR" id="PIRNR006162"/>
    </source>
</evidence>
<keyword evidence="1" id="KW-0997">Cell inner membrane</keyword>
<dbReference type="PANTHER" id="PTHR36305">
    <property type="entry name" value="PHOSPHATIDYLGLYCEROPHOSPHATASE A"/>
    <property type="match status" value="1"/>
</dbReference>
<keyword evidence="2" id="KW-1133">Transmembrane helix</keyword>
<dbReference type="PANTHER" id="PTHR36305:SF1">
    <property type="entry name" value="PHOSPHATIDYLGLYCEROPHOSPHATASE A"/>
    <property type="match status" value="1"/>
</dbReference>
<evidence type="ECO:0000313" key="4">
    <source>
        <dbReference type="EMBL" id="OAI17976.1"/>
    </source>
</evidence>